<keyword evidence="2" id="KW-1185">Reference proteome</keyword>
<dbReference type="AlphaFoldDB" id="A0AAV8ZUD2"/>
<evidence type="ECO:0000313" key="1">
    <source>
        <dbReference type="EMBL" id="KAJ8970029.1"/>
    </source>
</evidence>
<dbReference type="Gene3D" id="1.10.10.750">
    <property type="entry name" value="Ypt/Rab-GAP domain of gyp1p, domain 1"/>
    <property type="match status" value="1"/>
</dbReference>
<dbReference type="SUPFAM" id="SSF47923">
    <property type="entry name" value="Ypt/Rab-GAP domain of gyp1p"/>
    <property type="match status" value="1"/>
</dbReference>
<evidence type="ECO:0000313" key="2">
    <source>
        <dbReference type="Proteomes" id="UP001162156"/>
    </source>
</evidence>
<organism evidence="1 2">
    <name type="scientific">Rhamnusium bicolor</name>
    <dbReference type="NCBI Taxonomy" id="1586634"/>
    <lineage>
        <taxon>Eukaryota</taxon>
        <taxon>Metazoa</taxon>
        <taxon>Ecdysozoa</taxon>
        <taxon>Arthropoda</taxon>
        <taxon>Hexapoda</taxon>
        <taxon>Insecta</taxon>
        <taxon>Pterygota</taxon>
        <taxon>Neoptera</taxon>
        <taxon>Endopterygota</taxon>
        <taxon>Coleoptera</taxon>
        <taxon>Polyphaga</taxon>
        <taxon>Cucujiformia</taxon>
        <taxon>Chrysomeloidea</taxon>
        <taxon>Cerambycidae</taxon>
        <taxon>Lepturinae</taxon>
        <taxon>Rhagiini</taxon>
        <taxon>Rhamnusium</taxon>
    </lineage>
</organism>
<proteinExistence type="predicted"/>
<dbReference type="InterPro" id="IPR035969">
    <property type="entry name" value="Rab-GAP_TBC_sf"/>
</dbReference>
<reference evidence="1" key="1">
    <citation type="journal article" date="2023" name="Insect Mol. Biol.">
        <title>Genome sequencing provides insights into the evolution of gene families encoding plant cell wall-degrading enzymes in longhorned beetles.</title>
        <authorList>
            <person name="Shin N.R."/>
            <person name="Okamura Y."/>
            <person name="Kirsch R."/>
            <person name="Pauchet Y."/>
        </authorList>
    </citation>
    <scope>NUCLEOTIDE SEQUENCE</scope>
    <source>
        <strain evidence="1">RBIC_L_NR</strain>
    </source>
</reference>
<comment type="caution">
    <text evidence="1">The sequence shown here is derived from an EMBL/GenBank/DDBJ whole genome shotgun (WGS) entry which is preliminary data.</text>
</comment>
<protein>
    <submittedName>
        <fullName evidence="1">Uncharacterized protein</fullName>
    </submittedName>
</protein>
<accession>A0AAV8ZUD2</accession>
<gene>
    <name evidence="1" type="ORF">NQ314_001458</name>
</gene>
<name>A0AAV8ZUD2_9CUCU</name>
<dbReference type="Proteomes" id="UP001162156">
    <property type="component" value="Unassembled WGS sequence"/>
</dbReference>
<sequence>ELLQWVAHLEFSHNKEVSDLTWDKVELRLPRTDKLLTMVKLGIPHSLRPQMWMRMSGALEKKPAVGIILQRYC</sequence>
<dbReference type="EMBL" id="JANEYF010000419">
    <property type="protein sequence ID" value="KAJ8970029.1"/>
    <property type="molecule type" value="Genomic_DNA"/>
</dbReference>
<feature type="non-terminal residue" evidence="1">
    <location>
        <position position="1"/>
    </location>
</feature>
<dbReference type="FunFam" id="1.10.10.750:FF:000015">
    <property type="entry name" value="Small G protein signaling modulator"/>
    <property type="match status" value="1"/>
</dbReference>